<dbReference type="Proteomes" id="UP001138768">
    <property type="component" value="Unassembled WGS sequence"/>
</dbReference>
<gene>
    <name evidence="3" type="ORF">CKO42_23455</name>
</gene>
<evidence type="ECO:0000256" key="1">
    <source>
        <dbReference type="SAM" id="MobiDB-lite"/>
    </source>
</evidence>
<proteinExistence type="predicted"/>
<dbReference type="Pfam" id="PF21818">
    <property type="entry name" value="DUF6884"/>
    <property type="match status" value="1"/>
</dbReference>
<name>A0A9X0WE33_9GAMM</name>
<evidence type="ECO:0000259" key="2">
    <source>
        <dbReference type="Pfam" id="PF21818"/>
    </source>
</evidence>
<reference evidence="3 4" key="1">
    <citation type="journal article" date="2020" name="Microorganisms">
        <title>Osmotic Adaptation and Compatible Solute Biosynthesis of Phototrophic Bacteria as Revealed from Genome Analyses.</title>
        <authorList>
            <person name="Imhoff J.F."/>
            <person name="Rahn T."/>
            <person name="Kunzel S."/>
            <person name="Keller A."/>
            <person name="Neulinger S.C."/>
        </authorList>
    </citation>
    <scope>NUCLEOTIDE SEQUENCE [LARGE SCALE GENOMIC DNA]</scope>
    <source>
        <strain evidence="3 4">DSM 25653</strain>
    </source>
</reference>
<keyword evidence="4" id="KW-1185">Reference proteome</keyword>
<dbReference type="InterPro" id="IPR049251">
    <property type="entry name" value="DUF6884"/>
</dbReference>
<feature type="domain" description="DUF6884" evidence="2">
    <location>
        <begin position="44"/>
        <end position="145"/>
    </location>
</feature>
<feature type="region of interest" description="Disordered" evidence="1">
    <location>
        <begin position="224"/>
        <end position="263"/>
    </location>
</feature>
<comment type="caution">
    <text evidence="3">The sequence shown here is derived from an EMBL/GenBank/DDBJ whole genome shotgun (WGS) entry which is preliminary data.</text>
</comment>
<dbReference type="EMBL" id="NRRY01000067">
    <property type="protein sequence ID" value="MBK1621318.1"/>
    <property type="molecule type" value="Genomic_DNA"/>
</dbReference>
<evidence type="ECO:0000313" key="3">
    <source>
        <dbReference type="EMBL" id="MBK1621318.1"/>
    </source>
</evidence>
<sequence length="263" mass="28763">MRLLVITSCTGDKAVTSADQLRLDDFHQGPAYVAQREQQLADLCHPAEELYTGLQHQRLMRGVRALREQARDVTLDLWVLSAGYRLVLAARKLAPYEATFANLGRKELRAWADQLGVPADLQRLLAEPYDLAFVLLGNEYLEACQITAELCLGGPTLLFCGGTKAQSLPKLPKLRTIPLVNADAKRFACALIGLKGELAGRLLKRLASEPELLARLQDLEGDPLELVAPPSASNTTGGQSSSNARLSFSKKDHDAGHPWLSDQ</sequence>
<dbReference type="AlphaFoldDB" id="A0A9X0WE33"/>
<evidence type="ECO:0000313" key="4">
    <source>
        <dbReference type="Proteomes" id="UP001138768"/>
    </source>
</evidence>
<protein>
    <recommendedName>
        <fullName evidence="2">DUF6884 domain-containing protein</fullName>
    </recommendedName>
</protein>
<dbReference type="RefSeq" id="WP_200250017.1">
    <property type="nucleotide sequence ID" value="NZ_NRRY01000067.1"/>
</dbReference>
<accession>A0A9X0WE33</accession>
<feature type="compositionally biased region" description="Polar residues" evidence="1">
    <location>
        <begin position="231"/>
        <end position="246"/>
    </location>
</feature>
<organism evidence="3 4">
    <name type="scientific">Lamprobacter modestohalophilus</name>
    <dbReference type="NCBI Taxonomy" id="1064514"/>
    <lineage>
        <taxon>Bacteria</taxon>
        <taxon>Pseudomonadati</taxon>
        <taxon>Pseudomonadota</taxon>
        <taxon>Gammaproteobacteria</taxon>
        <taxon>Chromatiales</taxon>
        <taxon>Chromatiaceae</taxon>
        <taxon>Lamprobacter</taxon>
    </lineage>
</organism>